<reference evidence="2 3" key="1">
    <citation type="submission" date="2015-09" db="EMBL/GenBank/DDBJ databases">
        <title>Atta colombica WGS genome.</title>
        <authorList>
            <person name="Nygaard S."/>
            <person name="Hu H."/>
            <person name="Boomsma J."/>
            <person name="Zhang G."/>
        </authorList>
    </citation>
    <scope>NUCLEOTIDE SEQUENCE [LARGE SCALE GENOMIC DNA]</scope>
    <source>
        <strain evidence="2">Treedump-2</strain>
        <tissue evidence="2">Whole body</tissue>
    </source>
</reference>
<organism evidence="2 3">
    <name type="scientific">Atta colombica</name>
    <dbReference type="NCBI Taxonomy" id="520822"/>
    <lineage>
        <taxon>Eukaryota</taxon>
        <taxon>Metazoa</taxon>
        <taxon>Ecdysozoa</taxon>
        <taxon>Arthropoda</taxon>
        <taxon>Hexapoda</taxon>
        <taxon>Insecta</taxon>
        <taxon>Pterygota</taxon>
        <taxon>Neoptera</taxon>
        <taxon>Endopterygota</taxon>
        <taxon>Hymenoptera</taxon>
        <taxon>Apocrita</taxon>
        <taxon>Aculeata</taxon>
        <taxon>Formicoidea</taxon>
        <taxon>Formicidae</taxon>
        <taxon>Myrmicinae</taxon>
        <taxon>Atta</taxon>
    </lineage>
</organism>
<protein>
    <submittedName>
        <fullName evidence="2">Uncharacterized protein</fullName>
    </submittedName>
</protein>
<dbReference type="AlphaFoldDB" id="A0A195AUY8"/>
<name>A0A195AUY8_9HYME</name>
<feature type="region of interest" description="Disordered" evidence="1">
    <location>
        <begin position="205"/>
        <end position="232"/>
    </location>
</feature>
<keyword evidence="3" id="KW-1185">Reference proteome</keyword>
<accession>A0A195AUY8</accession>
<sequence length="254" mass="28067">MLSTAYDRQNNSDFAVPDCSASSQTDRRSAISYFVRTYVLYKVMRCEIGWRPTSPKRNALSHAFIAGLTCINHGAIPSVARKGFASAVLGTPCESLHIQLARSHETNQPNCSGEGRILPNSGRTAPFIVHRPVAYTDSRMRGQERIYRGGATGEQIAIREGEKERKEEWYSVVVHVEQVAARRDRWSRNPVGRALMRRGGSRYVREDATSSVRLPGQAKPKGNARASATARGGRRILYREHTATIAAAATAAPR</sequence>
<evidence type="ECO:0000313" key="2">
    <source>
        <dbReference type="EMBL" id="KYM75991.1"/>
    </source>
</evidence>
<dbReference type="EMBL" id="KQ976736">
    <property type="protein sequence ID" value="KYM75991.1"/>
    <property type="molecule type" value="Genomic_DNA"/>
</dbReference>
<proteinExistence type="predicted"/>
<evidence type="ECO:0000256" key="1">
    <source>
        <dbReference type="SAM" id="MobiDB-lite"/>
    </source>
</evidence>
<gene>
    <name evidence="2" type="ORF">ALC53_13476</name>
</gene>
<dbReference type="Proteomes" id="UP000078540">
    <property type="component" value="Unassembled WGS sequence"/>
</dbReference>
<evidence type="ECO:0000313" key="3">
    <source>
        <dbReference type="Proteomes" id="UP000078540"/>
    </source>
</evidence>